<name>A0ABS0S9Y3_9HYPH</name>
<dbReference type="RefSeq" id="WP_198475080.1">
    <property type="nucleotide sequence ID" value="NZ_JADGMQ010000002.1"/>
</dbReference>
<proteinExistence type="predicted"/>
<gene>
    <name evidence="1" type="ORF">IOD40_05410</name>
</gene>
<dbReference type="EMBL" id="JADGMQ010000002">
    <property type="protein sequence ID" value="MBI1620100.1"/>
    <property type="molecule type" value="Genomic_DNA"/>
</dbReference>
<reference evidence="1 2" key="1">
    <citation type="submission" date="2020-10" db="EMBL/GenBank/DDBJ databases">
        <title>Aquamicrobium zhengzhouensis sp. nov., a exopolysaccharide producing bacterium isolated from farmland soil.</title>
        <authorList>
            <person name="Wang X."/>
        </authorList>
    </citation>
    <scope>NUCLEOTIDE SEQUENCE [LARGE SCALE GENOMIC DNA]</scope>
    <source>
        <strain evidence="2">cd-1</strain>
    </source>
</reference>
<evidence type="ECO:0000313" key="1">
    <source>
        <dbReference type="EMBL" id="MBI1620100.1"/>
    </source>
</evidence>
<organism evidence="1 2">
    <name type="scientific">Aquamicrobium zhengzhouense</name>
    <dbReference type="NCBI Taxonomy" id="2781738"/>
    <lineage>
        <taxon>Bacteria</taxon>
        <taxon>Pseudomonadati</taxon>
        <taxon>Pseudomonadota</taxon>
        <taxon>Alphaproteobacteria</taxon>
        <taxon>Hyphomicrobiales</taxon>
        <taxon>Phyllobacteriaceae</taxon>
        <taxon>Aquamicrobium</taxon>
    </lineage>
</organism>
<keyword evidence="2" id="KW-1185">Reference proteome</keyword>
<protein>
    <submittedName>
        <fullName evidence="1">Uncharacterized protein</fullName>
    </submittedName>
</protein>
<accession>A0ABS0S9Y3</accession>
<evidence type="ECO:0000313" key="2">
    <source>
        <dbReference type="Proteomes" id="UP000601789"/>
    </source>
</evidence>
<comment type="caution">
    <text evidence="1">The sequence shown here is derived from an EMBL/GenBank/DDBJ whole genome shotgun (WGS) entry which is preliminary data.</text>
</comment>
<sequence>MTYLATTDAKKPGEIYALALIRNYQERGKGALIGFALKALRDSEGGQDAVMWSNDVLKALLSAVVDPQLDGEGKRILATGLDGWLPVVQAEIVGADDLLNILAWNDPADWLVEQDRVVQTYTIIPRPLVEVKGRAASLIDSMADGARSNFVTQGGPGQALEYDETRRELDLWNAATDPDIDDYPMLRAEYRARLVAEPTISVEDVIADTAAELAIWRVAGSAIKEIRRTAKVAIEVAEDGSRVRQIVDWASAALQSAAMTGGFEPLGA</sequence>
<dbReference type="Proteomes" id="UP000601789">
    <property type="component" value="Unassembled WGS sequence"/>
</dbReference>